<keyword evidence="1" id="KW-0472">Membrane</keyword>
<proteinExistence type="predicted"/>
<organism evidence="2 3">
    <name type="scientific">Haloquadratum walsbyi (strain DSM 16854 / JCM 12705 / C23)</name>
    <dbReference type="NCBI Taxonomy" id="768065"/>
    <lineage>
        <taxon>Archaea</taxon>
        <taxon>Methanobacteriati</taxon>
        <taxon>Methanobacteriota</taxon>
        <taxon>Stenosarchaea group</taxon>
        <taxon>Halobacteria</taxon>
        <taxon>Halobacteriales</taxon>
        <taxon>Haloferacaceae</taxon>
        <taxon>Haloquadratum</taxon>
    </lineage>
</organism>
<dbReference type="AlphaFoldDB" id="G0LG45"/>
<sequence>MDLDISTGQVSRQVSGSLWLVSTSYLAASRYWICTTRERIQLLEKPSQIRRAIAVLVVAGGVLLAGFTVFEQPLIGVGAYVVAVSGVVGARYRAEKPVFDERDEAISRDAAKWTLMLLGLGSAGVFPVLTAAWGVGLFEWQPWLVGVALFVAGLYLTYGIFLRVCALEVIGDEKFS</sequence>
<dbReference type="Pfam" id="PF09946">
    <property type="entry name" value="DUF2178"/>
    <property type="match status" value="1"/>
</dbReference>
<reference evidence="2 3" key="1">
    <citation type="journal article" date="2011" name="PLoS ONE">
        <title>Haloquadratum walsbyi: limited diversity in a global pond.</title>
        <authorList>
            <person name="Dyall-Smith M."/>
            <person name="Pfeiffer F."/>
            <person name="Klee K."/>
            <person name="Palm P."/>
            <person name="Gross K."/>
            <person name="Schuster S.C."/>
            <person name="Rampp M."/>
            <person name="Oesterhelt D."/>
        </authorList>
    </citation>
    <scope>NUCLEOTIDE SEQUENCE [LARGE SCALE GENOMIC DNA]</scope>
    <source>
        <strain evidence="3">DSM 16854 / JCM 12705 / C23</strain>
    </source>
</reference>
<feature type="transmembrane region" description="Helical" evidence="1">
    <location>
        <begin position="115"/>
        <end position="137"/>
    </location>
</feature>
<protein>
    <submittedName>
        <fullName evidence="2">DUF2178 family protein</fullName>
    </submittedName>
</protein>
<evidence type="ECO:0000313" key="2">
    <source>
        <dbReference type="EMBL" id="CCC39065.1"/>
    </source>
</evidence>
<keyword evidence="1" id="KW-0812">Transmembrane</keyword>
<feature type="transmembrane region" description="Helical" evidence="1">
    <location>
        <begin position="76"/>
        <end position="94"/>
    </location>
</feature>
<dbReference type="Proteomes" id="UP000007954">
    <property type="component" value="Chromosome"/>
</dbReference>
<feature type="transmembrane region" description="Helical" evidence="1">
    <location>
        <begin position="53"/>
        <end position="70"/>
    </location>
</feature>
<evidence type="ECO:0000256" key="1">
    <source>
        <dbReference type="SAM" id="Phobius"/>
    </source>
</evidence>
<name>G0LG45_HALWC</name>
<keyword evidence="1" id="KW-1133">Transmembrane helix</keyword>
<dbReference type="KEGG" id="hwc:Hqrw_1090"/>
<gene>
    <name evidence="2" type="ordered locus">Hqrw_1090</name>
</gene>
<feature type="transmembrane region" description="Helical" evidence="1">
    <location>
        <begin position="16"/>
        <end position="33"/>
    </location>
</feature>
<evidence type="ECO:0000313" key="3">
    <source>
        <dbReference type="Proteomes" id="UP000007954"/>
    </source>
</evidence>
<dbReference type="EMBL" id="FR746099">
    <property type="protein sequence ID" value="CCC39065.1"/>
    <property type="molecule type" value="Genomic_DNA"/>
</dbReference>
<dbReference type="HOGENOM" id="CLU_130238_0_0_2"/>
<dbReference type="InterPro" id="IPR019235">
    <property type="entry name" value="DUF2178_TM"/>
</dbReference>
<feature type="transmembrane region" description="Helical" evidence="1">
    <location>
        <begin position="143"/>
        <end position="166"/>
    </location>
</feature>
<accession>G0LG45</accession>